<proteinExistence type="predicted"/>
<dbReference type="Proteomes" id="UP000199421">
    <property type="component" value="Unassembled WGS sequence"/>
</dbReference>
<accession>A0A1H7JT28</accession>
<dbReference type="STRING" id="407022.SAMN05661044_01100"/>
<evidence type="ECO:0000313" key="2">
    <source>
        <dbReference type="Proteomes" id="UP000199421"/>
    </source>
</evidence>
<organism evidence="1 2">
    <name type="scientific">Olivibacter domesticus</name>
    <name type="common">Pseudosphingobacterium domesticum</name>
    <dbReference type="NCBI Taxonomy" id="407022"/>
    <lineage>
        <taxon>Bacteria</taxon>
        <taxon>Pseudomonadati</taxon>
        <taxon>Bacteroidota</taxon>
        <taxon>Sphingobacteriia</taxon>
        <taxon>Sphingobacteriales</taxon>
        <taxon>Sphingobacteriaceae</taxon>
        <taxon>Olivibacter</taxon>
    </lineage>
</organism>
<dbReference type="AlphaFoldDB" id="A0A1H7JT28"/>
<dbReference type="EMBL" id="FOAF01000001">
    <property type="protein sequence ID" value="SEK76957.1"/>
    <property type="molecule type" value="Genomic_DNA"/>
</dbReference>
<name>A0A1H7JT28_OLID1</name>
<gene>
    <name evidence="1" type="ORF">SAMN05661044_01100</name>
</gene>
<sequence>MRKLNFNFQNKGEVLSREQLKQVLGGSGSGSAVPCKCEDGREYTLDCSEVTGEQCGIACFNLCS</sequence>
<reference evidence="2" key="1">
    <citation type="submission" date="2016-10" db="EMBL/GenBank/DDBJ databases">
        <authorList>
            <person name="Varghese N."/>
            <person name="Submissions S."/>
        </authorList>
    </citation>
    <scope>NUCLEOTIDE SEQUENCE [LARGE SCALE GENOMIC DNA]</scope>
    <source>
        <strain evidence="2">DSM 18733</strain>
    </source>
</reference>
<protein>
    <submittedName>
        <fullName evidence="1">Natural product</fullName>
    </submittedName>
</protein>
<keyword evidence="2" id="KW-1185">Reference proteome</keyword>
<evidence type="ECO:0000313" key="1">
    <source>
        <dbReference type="EMBL" id="SEK76957.1"/>
    </source>
</evidence>